<accession>A0A2U3HY62</accession>
<evidence type="ECO:0000313" key="13">
    <source>
        <dbReference type="Proteomes" id="UP000238169"/>
    </source>
</evidence>
<comment type="similarity">
    <text evidence="2">Belongs to the YtcA family.</text>
</comment>
<name>A0A2U3HY62_9BURK</name>
<evidence type="ECO:0000256" key="3">
    <source>
        <dbReference type="ARBA" id="ARBA00021237"/>
    </source>
</evidence>
<dbReference type="RefSeq" id="WP_106852581.1">
    <property type="nucleotide sequence ID" value="NZ_OGTP01000001.1"/>
</dbReference>
<dbReference type="OrthoDB" id="123105at2"/>
<gene>
    <name evidence="12" type="ORF">NOV72_00044</name>
</gene>
<evidence type="ECO:0000256" key="6">
    <source>
        <dbReference type="ARBA" id="ARBA00022729"/>
    </source>
</evidence>
<evidence type="ECO:0000256" key="2">
    <source>
        <dbReference type="ARBA" id="ARBA00008208"/>
    </source>
</evidence>
<protein>
    <recommendedName>
        <fullName evidence="3">Uncharacterized protein YtcA</fullName>
    </recommendedName>
</protein>
<dbReference type="AlphaFoldDB" id="A0A2U3HY62"/>
<evidence type="ECO:0000256" key="1">
    <source>
        <dbReference type="ARBA" id="ARBA00004141"/>
    </source>
</evidence>
<dbReference type="GO" id="GO:0016020">
    <property type="term" value="C:membrane"/>
    <property type="evidence" value="ECO:0007669"/>
    <property type="project" value="UniProtKB-SubCell"/>
</dbReference>
<sequence>MPRITGGTRRLAVGVAAPLSGCSNAPSINVLGAYFPDWLFCIVASVALVVVLHLVLARLKVGQTLWPAAVIYPTLVTFFALAVWLLAFQS</sequence>
<evidence type="ECO:0000256" key="5">
    <source>
        <dbReference type="ARBA" id="ARBA00022692"/>
    </source>
</evidence>
<keyword evidence="7 11" id="KW-1133">Transmembrane helix</keyword>
<proteinExistence type="inferred from homology"/>
<dbReference type="InterPro" id="IPR031381">
    <property type="entry name" value="YtcA"/>
</dbReference>
<keyword evidence="6" id="KW-0732">Signal</keyword>
<feature type="transmembrane region" description="Helical" evidence="11">
    <location>
        <begin position="69"/>
        <end position="87"/>
    </location>
</feature>
<keyword evidence="13" id="KW-1185">Reference proteome</keyword>
<reference evidence="13" key="1">
    <citation type="submission" date="2018-01" db="EMBL/GenBank/DDBJ databases">
        <authorList>
            <person name="Peeters C."/>
        </authorList>
    </citation>
    <scope>NUCLEOTIDE SEQUENCE [LARGE SCALE GENOMIC DNA]</scope>
</reference>
<evidence type="ECO:0000256" key="10">
    <source>
        <dbReference type="ARBA" id="ARBA00023288"/>
    </source>
</evidence>
<evidence type="ECO:0000256" key="4">
    <source>
        <dbReference type="ARBA" id="ARBA00022475"/>
    </source>
</evidence>
<comment type="subcellular location">
    <subcellularLocation>
        <location evidence="1">Membrane</location>
        <topology evidence="1">Multi-pass membrane protein</topology>
    </subcellularLocation>
</comment>
<evidence type="ECO:0000256" key="8">
    <source>
        <dbReference type="ARBA" id="ARBA00023136"/>
    </source>
</evidence>
<keyword evidence="8 11" id="KW-0472">Membrane</keyword>
<dbReference type="Pfam" id="PF17090">
    <property type="entry name" value="Ytca"/>
    <property type="match status" value="1"/>
</dbReference>
<keyword evidence="5 11" id="KW-0812">Transmembrane</keyword>
<dbReference type="EMBL" id="OGTP01000001">
    <property type="protein sequence ID" value="SPB12737.1"/>
    <property type="molecule type" value="Genomic_DNA"/>
</dbReference>
<feature type="transmembrane region" description="Helical" evidence="11">
    <location>
        <begin position="34"/>
        <end position="57"/>
    </location>
</feature>
<organism evidence="12 13">
    <name type="scientific">Caballeronia novacaledonica</name>
    <dbReference type="NCBI Taxonomy" id="1544861"/>
    <lineage>
        <taxon>Bacteria</taxon>
        <taxon>Pseudomonadati</taxon>
        <taxon>Pseudomonadota</taxon>
        <taxon>Betaproteobacteria</taxon>
        <taxon>Burkholderiales</taxon>
        <taxon>Burkholderiaceae</taxon>
        <taxon>Caballeronia</taxon>
    </lineage>
</organism>
<dbReference type="Proteomes" id="UP000238169">
    <property type="component" value="Unassembled WGS sequence"/>
</dbReference>
<keyword evidence="4" id="KW-1003">Cell membrane</keyword>
<keyword evidence="10" id="KW-0449">Lipoprotein</keyword>
<keyword evidence="9" id="KW-0564">Palmitate</keyword>
<evidence type="ECO:0000256" key="7">
    <source>
        <dbReference type="ARBA" id="ARBA00022989"/>
    </source>
</evidence>
<evidence type="ECO:0000256" key="11">
    <source>
        <dbReference type="SAM" id="Phobius"/>
    </source>
</evidence>
<evidence type="ECO:0000256" key="9">
    <source>
        <dbReference type="ARBA" id="ARBA00023139"/>
    </source>
</evidence>
<evidence type="ECO:0000313" key="12">
    <source>
        <dbReference type="EMBL" id="SPB12737.1"/>
    </source>
</evidence>